<evidence type="ECO:0008006" key="3">
    <source>
        <dbReference type="Google" id="ProtNLM"/>
    </source>
</evidence>
<name>A0A1I4I2D7_9FIRM</name>
<proteinExistence type="predicted"/>
<dbReference type="AlphaFoldDB" id="A0A1I4I2D7"/>
<gene>
    <name evidence="1" type="ORF">SAMN04490355_100666</name>
</gene>
<sequence>MLGTSQSNIFVDYGPMQMTIQAVFAGNQSNKQVQDAGRYAKELLTEVARQKEIAKRTQQDLPSSVFGSEVLQRMISAVRQSTDKTLTPMAAVAGTIADMTADYVADLGAIKVIVNNGGDIAIRLQEGQTAKVGIAVSRNETVMPTILITKESGIEGIATSGLGGRSFTKGIASAAVVAAKSAALADACATSIGNAVFTEHPHIRLALAEELDPNTDIRGHYVVKEVGLLPPDIIQKALNNGRTHGIKLLADQVIFRAALFIEDWSTLIPDNWLMSDEQLLYK</sequence>
<keyword evidence="2" id="KW-1185">Reference proteome</keyword>
<evidence type="ECO:0000313" key="2">
    <source>
        <dbReference type="Proteomes" id="UP000199520"/>
    </source>
</evidence>
<dbReference type="Proteomes" id="UP000199520">
    <property type="component" value="Unassembled WGS sequence"/>
</dbReference>
<dbReference type="SUPFAM" id="SSF143631">
    <property type="entry name" value="ApbE-like"/>
    <property type="match status" value="1"/>
</dbReference>
<protein>
    <recommendedName>
        <fullName evidence="3">FAD:protein FMN transferase</fullName>
    </recommendedName>
</protein>
<accession>A0A1I4I2D7</accession>
<evidence type="ECO:0000313" key="1">
    <source>
        <dbReference type="EMBL" id="SFL48539.1"/>
    </source>
</evidence>
<organism evidence="1 2">
    <name type="scientific">Pelosinus propionicus DSM 13327</name>
    <dbReference type="NCBI Taxonomy" id="1123291"/>
    <lineage>
        <taxon>Bacteria</taxon>
        <taxon>Bacillati</taxon>
        <taxon>Bacillota</taxon>
        <taxon>Negativicutes</taxon>
        <taxon>Selenomonadales</taxon>
        <taxon>Sporomusaceae</taxon>
        <taxon>Pelosinus</taxon>
    </lineage>
</organism>
<dbReference type="OrthoDB" id="9814719at2"/>
<dbReference type="InterPro" id="IPR003374">
    <property type="entry name" value="ApbE-like_sf"/>
</dbReference>
<dbReference type="Gene3D" id="3.10.520.10">
    <property type="entry name" value="ApbE-like domains"/>
    <property type="match status" value="1"/>
</dbReference>
<reference evidence="2" key="1">
    <citation type="submission" date="2016-10" db="EMBL/GenBank/DDBJ databases">
        <authorList>
            <person name="Varghese N."/>
            <person name="Submissions S."/>
        </authorList>
    </citation>
    <scope>NUCLEOTIDE SEQUENCE [LARGE SCALE GENOMIC DNA]</scope>
    <source>
        <strain evidence="2">DSM 13327</strain>
    </source>
</reference>
<dbReference type="EMBL" id="FOTS01000006">
    <property type="protein sequence ID" value="SFL48539.1"/>
    <property type="molecule type" value="Genomic_DNA"/>
</dbReference>
<dbReference type="RefSeq" id="WP_090933363.1">
    <property type="nucleotide sequence ID" value="NZ_FOTS01000006.1"/>
</dbReference>
<dbReference type="STRING" id="1123291.SAMN04490355_100666"/>